<dbReference type="AlphaFoldDB" id="A0A8J9V8W8"/>
<feature type="non-terminal residue" evidence="1">
    <location>
        <position position="89"/>
    </location>
</feature>
<keyword evidence="2" id="KW-1185">Reference proteome</keyword>
<evidence type="ECO:0000313" key="1">
    <source>
        <dbReference type="EMBL" id="CAH0722150.1"/>
    </source>
</evidence>
<dbReference type="Proteomes" id="UP000838878">
    <property type="component" value="Chromosome 3"/>
</dbReference>
<sequence length="89" mass="10514">MMTRPIRNISKAHLAFNIEKIEDFKVEKCDAMSNNLQLSNKYNLESKGRDTTRALYTRTYTREQKNRLGRHICSRKSLETKLKANIFFS</sequence>
<name>A0A8J9V8W8_9NEOP</name>
<protein>
    <submittedName>
        <fullName evidence="1">Uncharacterized protein</fullName>
    </submittedName>
</protein>
<evidence type="ECO:0000313" key="2">
    <source>
        <dbReference type="Proteomes" id="UP000838878"/>
    </source>
</evidence>
<gene>
    <name evidence="1" type="ORF">BINO364_LOCUS8159</name>
</gene>
<accession>A0A8J9V8W8</accession>
<proteinExistence type="predicted"/>
<reference evidence="1" key="1">
    <citation type="submission" date="2021-12" db="EMBL/GenBank/DDBJ databases">
        <authorList>
            <person name="Martin H S."/>
        </authorList>
    </citation>
    <scope>NUCLEOTIDE SEQUENCE</scope>
</reference>
<dbReference type="EMBL" id="OV170223">
    <property type="protein sequence ID" value="CAH0722150.1"/>
    <property type="molecule type" value="Genomic_DNA"/>
</dbReference>
<organism evidence="1 2">
    <name type="scientific">Brenthis ino</name>
    <name type="common">lesser marbled fritillary</name>
    <dbReference type="NCBI Taxonomy" id="405034"/>
    <lineage>
        <taxon>Eukaryota</taxon>
        <taxon>Metazoa</taxon>
        <taxon>Ecdysozoa</taxon>
        <taxon>Arthropoda</taxon>
        <taxon>Hexapoda</taxon>
        <taxon>Insecta</taxon>
        <taxon>Pterygota</taxon>
        <taxon>Neoptera</taxon>
        <taxon>Endopterygota</taxon>
        <taxon>Lepidoptera</taxon>
        <taxon>Glossata</taxon>
        <taxon>Ditrysia</taxon>
        <taxon>Papilionoidea</taxon>
        <taxon>Nymphalidae</taxon>
        <taxon>Heliconiinae</taxon>
        <taxon>Argynnini</taxon>
        <taxon>Brenthis</taxon>
    </lineage>
</organism>